<gene>
    <name evidence="2" type="ORF">PCOR1329_LOCUS63887</name>
</gene>
<feature type="region of interest" description="Disordered" evidence="1">
    <location>
        <begin position="36"/>
        <end position="90"/>
    </location>
</feature>
<dbReference type="EMBL" id="CAUYUJ010018126">
    <property type="protein sequence ID" value="CAK0880865.1"/>
    <property type="molecule type" value="Genomic_DNA"/>
</dbReference>
<feature type="compositionally biased region" description="Basic and acidic residues" evidence="1">
    <location>
        <begin position="62"/>
        <end position="76"/>
    </location>
</feature>
<sequence length="153" mass="16037">MMPSACSSVWVPIALTARAPTGACAAALGACGQPSTPRLLSSSSLARPPTEPRLHRRRRRPRGAEGRGAAARERGHAARTAGQRPECRKRSPSLRALVRLGFTSITSRKPFLTTSLCAAAPRLVTARASPAPDVSRAAPLSILGAALAVQSRR</sequence>
<keyword evidence="3" id="KW-1185">Reference proteome</keyword>
<evidence type="ECO:0000313" key="3">
    <source>
        <dbReference type="Proteomes" id="UP001189429"/>
    </source>
</evidence>
<name>A0ABN9W899_9DINO</name>
<accession>A0ABN9W899</accession>
<evidence type="ECO:0000256" key="1">
    <source>
        <dbReference type="SAM" id="MobiDB-lite"/>
    </source>
</evidence>
<evidence type="ECO:0000313" key="2">
    <source>
        <dbReference type="EMBL" id="CAK0880865.1"/>
    </source>
</evidence>
<dbReference type="Proteomes" id="UP001189429">
    <property type="component" value="Unassembled WGS sequence"/>
</dbReference>
<feature type="compositionally biased region" description="Low complexity" evidence="1">
    <location>
        <begin position="36"/>
        <end position="48"/>
    </location>
</feature>
<comment type="caution">
    <text evidence="2">The sequence shown here is derived from an EMBL/GenBank/DDBJ whole genome shotgun (WGS) entry which is preliminary data.</text>
</comment>
<proteinExistence type="predicted"/>
<organism evidence="2 3">
    <name type="scientific">Prorocentrum cordatum</name>
    <dbReference type="NCBI Taxonomy" id="2364126"/>
    <lineage>
        <taxon>Eukaryota</taxon>
        <taxon>Sar</taxon>
        <taxon>Alveolata</taxon>
        <taxon>Dinophyceae</taxon>
        <taxon>Prorocentrales</taxon>
        <taxon>Prorocentraceae</taxon>
        <taxon>Prorocentrum</taxon>
    </lineage>
</organism>
<protein>
    <submittedName>
        <fullName evidence="2">Uncharacterized protein</fullName>
    </submittedName>
</protein>
<reference evidence="2" key="1">
    <citation type="submission" date="2023-10" db="EMBL/GenBank/DDBJ databases">
        <authorList>
            <person name="Chen Y."/>
            <person name="Shah S."/>
            <person name="Dougan E. K."/>
            <person name="Thang M."/>
            <person name="Chan C."/>
        </authorList>
    </citation>
    <scope>NUCLEOTIDE SEQUENCE [LARGE SCALE GENOMIC DNA]</scope>
</reference>